<name>A0A815KND2_9BILA</name>
<dbReference type="InterPro" id="IPR013189">
    <property type="entry name" value="Glyco_hydro_32_C"/>
</dbReference>
<dbReference type="Gene3D" id="2.115.10.20">
    <property type="entry name" value="Glycosyl hydrolase domain, family 43"/>
    <property type="match status" value="1"/>
</dbReference>
<dbReference type="Pfam" id="PF00251">
    <property type="entry name" value="Glyco_hydro_32N"/>
    <property type="match status" value="1"/>
</dbReference>
<organism evidence="9 10">
    <name type="scientific">Adineta steineri</name>
    <dbReference type="NCBI Taxonomy" id="433720"/>
    <lineage>
        <taxon>Eukaryota</taxon>
        <taxon>Metazoa</taxon>
        <taxon>Spiralia</taxon>
        <taxon>Gnathifera</taxon>
        <taxon>Rotifera</taxon>
        <taxon>Eurotatoria</taxon>
        <taxon>Bdelloidea</taxon>
        <taxon>Adinetida</taxon>
        <taxon>Adinetidae</taxon>
        <taxon>Adineta</taxon>
    </lineage>
</organism>
<dbReference type="AlphaFoldDB" id="A0A815KND2"/>
<keyword evidence="2 4" id="KW-0378">Hydrolase</keyword>
<evidence type="ECO:0000313" key="9">
    <source>
        <dbReference type="EMBL" id="CAF1398582.1"/>
    </source>
</evidence>
<sequence>MYRHHNNSINNLSRTIIGKIMILGIIIYLVKYVMSDHTNHNSISESNSLPEVVKEISNTIIPHHQHRPLIHFSPKKNWINDPNGLVYYDTEWHLFYQYYPKAPMSINMHWGHAVSKDLITWNELSIAIPPEDDIAGIWSGSVVIDWKNITGFQKNTNIHPMIAIYTWQYQRWQEQHMAYSLDKGRTWTKYESNPVIPLYNNISKADRLSDKITRNAFRDPKVMFHVPTNSWILVLTGGDHVQFYKSIDLIHWSLISHFGHNEGSHGGTWECPDLIEFSQVKLKNQTNLWVLLVSVQRGSPAGGSGMQYFIGTFDGYIFRNIQSSQTINWLDYGSDFYAGITFHNIPQYDGRHILISWMNNWQYARELPTAPLWRGQMTIPRQLQLDFNSFTKTYHLRQLPAHELYLYSKQLLTFHRRKLSSKSANLILNSSHDVYMLNTEFHNITKTTNIHIRLRQTIDKLEYTEIKYIGNKNQIEFDRSHSGNIKFDDSFFPQFNMSLDKETLTTGILKLQVIVDRCSTELFINGGKYTMTALIFPKFQGYQIELSIDGEDILLNYLELMLFSM</sequence>
<feature type="domain" description="Glycosyl hydrolase family 32 C-terminal" evidence="7">
    <location>
        <begin position="425"/>
        <end position="548"/>
    </location>
</feature>
<accession>A0A815KND2</accession>
<dbReference type="OrthoDB" id="202537at2759"/>
<comment type="similarity">
    <text evidence="1 4">Belongs to the glycosyl hydrolase 32 family.</text>
</comment>
<reference evidence="9" key="1">
    <citation type="submission" date="2021-02" db="EMBL/GenBank/DDBJ databases">
        <authorList>
            <person name="Nowell W R."/>
        </authorList>
    </citation>
    <scope>NUCLEOTIDE SEQUENCE</scope>
</reference>
<dbReference type="SUPFAM" id="SSF75005">
    <property type="entry name" value="Arabinanase/levansucrase/invertase"/>
    <property type="match status" value="1"/>
</dbReference>
<dbReference type="PROSITE" id="PS00609">
    <property type="entry name" value="GLYCOSYL_HYDROL_F32"/>
    <property type="match status" value="1"/>
</dbReference>
<evidence type="ECO:0000256" key="4">
    <source>
        <dbReference type="RuleBase" id="RU362110"/>
    </source>
</evidence>
<dbReference type="InterPro" id="IPR001362">
    <property type="entry name" value="Glyco_hydro_32"/>
</dbReference>
<evidence type="ECO:0000256" key="1">
    <source>
        <dbReference type="ARBA" id="ARBA00009902"/>
    </source>
</evidence>
<dbReference type="Proteomes" id="UP000663832">
    <property type="component" value="Unassembled WGS sequence"/>
</dbReference>
<keyword evidence="5" id="KW-0812">Transmembrane</keyword>
<dbReference type="GO" id="GO:0005737">
    <property type="term" value="C:cytoplasm"/>
    <property type="evidence" value="ECO:0007669"/>
    <property type="project" value="TreeGrafter"/>
</dbReference>
<gene>
    <name evidence="8" type="ORF">BJG266_LOCUS9789</name>
    <name evidence="9" type="ORF">QVE165_LOCUS36624</name>
</gene>
<feature type="transmembrane region" description="Helical" evidence="5">
    <location>
        <begin position="12"/>
        <end position="34"/>
    </location>
</feature>
<dbReference type="SMART" id="SM00640">
    <property type="entry name" value="Glyco_32"/>
    <property type="match status" value="1"/>
</dbReference>
<keyword evidence="5" id="KW-1133">Transmembrane helix</keyword>
<dbReference type="Proteomes" id="UP000663877">
    <property type="component" value="Unassembled WGS sequence"/>
</dbReference>
<dbReference type="GO" id="GO:0004575">
    <property type="term" value="F:sucrose alpha-glucosidase activity"/>
    <property type="evidence" value="ECO:0007669"/>
    <property type="project" value="TreeGrafter"/>
</dbReference>
<dbReference type="Pfam" id="PF08244">
    <property type="entry name" value="Glyco_hydro_32C"/>
    <property type="match status" value="1"/>
</dbReference>
<dbReference type="PANTHER" id="PTHR42800">
    <property type="entry name" value="EXOINULINASE INUD (AFU_ORTHOLOGUE AFUA_5G00480)"/>
    <property type="match status" value="1"/>
</dbReference>
<dbReference type="EMBL" id="CAJNOM010000370">
    <property type="protein sequence ID" value="CAF1398582.1"/>
    <property type="molecule type" value="Genomic_DNA"/>
</dbReference>
<dbReference type="GO" id="GO:0005987">
    <property type="term" value="P:sucrose catabolic process"/>
    <property type="evidence" value="ECO:0007669"/>
    <property type="project" value="TreeGrafter"/>
</dbReference>
<evidence type="ECO:0000256" key="2">
    <source>
        <dbReference type="ARBA" id="ARBA00022801"/>
    </source>
</evidence>
<dbReference type="InterPro" id="IPR013320">
    <property type="entry name" value="ConA-like_dom_sf"/>
</dbReference>
<evidence type="ECO:0000259" key="6">
    <source>
        <dbReference type="Pfam" id="PF00251"/>
    </source>
</evidence>
<dbReference type="InterPro" id="IPR013148">
    <property type="entry name" value="Glyco_hydro_32_N"/>
</dbReference>
<dbReference type="CDD" id="cd18622">
    <property type="entry name" value="GH32_Inu-like"/>
    <property type="match status" value="1"/>
</dbReference>
<dbReference type="InterPro" id="IPR018053">
    <property type="entry name" value="Glyco_hydro_32_AS"/>
</dbReference>
<dbReference type="SUPFAM" id="SSF49899">
    <property type="entry name" value="Concanavalin A-like lectins/glucanases"/>
    <property type="match status" value="1"/>
</dbReference>
<evidence type="ECO:0000313" key="10">
    <source>
        <dbReference type="Proteomes" id="UP000663832"/>
    </source>
</evidence>
<evidence type="ECO:0000256" key="5">
    <source>
        <dbReference type="SAM" id="Phobius"/>
    </source>
</evidence>
<keyword evidence="3 4" id="KW-0326">Glycosidase</keyword>
<dbReference type="InterPro" id="IPR023296">
    <property type="entry name" value="Glyco_hydro_beta-prop_sf"/>
</dbReference>
<dbReference type="Gene3D" id="2.60.120.560">
    <property type="entry name" value="Exo-inulinase, domain 1"/>
    <property type="match status" value="1"/>
</dbReference>
<protein>
    <submittedName>
        <fullName evidence="9">Uncharacterized protein</fullName>
    </submittedName>
</protein>
<comment type="caution">
    <text evidence="9">The sequence shown here is derived from an EMBL/GenBank/DDBJ whole genome shotgun (WGS) entry which is preliminary data.</text>
</comment>
<dbReference type="PANTHER" id="PTHR42800:SF1">
    <property type="entry name" value="EXOINULINASE INUD (AFU_ORTHOLOGUE AFUA_5G00480)"/>
    <property type="match status" value="1"/>
</dbReference>
<proteinExistence type="inferred from homology"/>
<feature type="domain" description="Glycosyl hydrolase family 32 N-terminal" evidence="6">
    <location>
        <begin position="71"/>
        <end position="386"/>
    </location>
</feature>
<keyword evidence="5" id="KW-0472">Membrane</keyword>
<evidence type="ECO:0000259" key="7">
    <source>
        <dbReference type="Pfam" id="PF08244"/>
    </source>
</evidence>
<dbReference type="EMBL" id="CAJNOI010000033">
    <property type="protein sequence ID" value="CAF0887994.1"/>
    <property type="molecule type" value="Genomic_DNA"/>
</dbReference>
<evidence type="ECO:0000313" key="8">
    <source>
        <dbReference type="EMBL" id="CAF0887994.1"/>
    </source>
</evidence>
<evidence type="ECO:0000256" key="3">
    <source>
        <dbReference type="ARBA" id="ARBA00023295"/>
    </source>
</evidence>
<keyword evidence="10" id="KW-1185">Reference proteome</keyword>